<dbReference type="AlphaFoldDB" id="A0A1G8EK12"/>
<reference evidence="4" key="1">
    <citation type="submission" date="2016-10" db="EMBL/GenBank/DDBJ databases">
        <authorList>
            <person name="Varghese N."/>
            <person name="Submissions S."/>
        </authorList>
    </citation>
    <scope>NUCLEOTIDE SEQUENCE [LARGE SCALE GENOMIC DNA]</scope>
    <source>
        <strain evidence="4">DSM 17933</strain>
    </source>
</reference>
<evidence type="ECO:0000256" key="1">
    <source>
        <dbReference type="ARBA" id="ARBA00023163"/>
    </source>
</evidence>
<name>A0A1G8EK12_9SPHI</name>
<evidence type="ECO:0000259" key="2">
    <source>
        <dbReference type="SMART" id="SM00738"/>
    </source>
</evidence>
<gene>
    <name evidence="3" type="ORF">SAMN05421827_1407</name>
</gene>
<dbReference type="GO" id="GO:0006354">
    <property type="term" value="P:DNA-templated transcription elongation"/>
    <property type="evidence" value="ECO:0007669"/>
    <property type="project" value="InterPro"/>
</dbReference>
<dbReference type="Gene3D" id="3.30.70.940">
    <property type="entry name" value="NusG, N-terminal domain"/>
    <property type="match status" value="1"/>
</dbReference>
<dbReference type="OrthoDB" id="9796143at2"/>
<accession>A0A1G8EK12</accession>
<organism evidence="3 4">
    <name type="scientific">Pedobacter terrae</name>
    <dbReference type="NCBI Taxonomy" id="405671"/>
    <lineage>
        <taxon>Bacteria</taxon>
        <taxon>Pseudomonadati</taxon>
        <taxon>Bacteroidota</taxon>
        <taxon>Sphingobacteriia</taxon>
        <taxon>Sphingobacteriales</taxon>
        <taxon>Sphingobacteriaceae</taxon>
        <taxon>Pedobacter</taxon>
    </lineage>
</organism>
<protein>
    <submittedName>
        <fullName evidence="3">Transcription antitermination factor NusG</fullName>
    </submittedName>
</protein>
<evidence type="ECO:0000313" key="4">
    <source>
        <dbReference type="Proteomes" id="UP000199643"/>
    </source>
</evidence>
<dbReference type="SUPFAM" id="SSF82679">
    <property type="entry name" value="N-utilization substance G protein NusG, N-terminal domain"/>
    <property type="match status" value="1"/>
</dbReference>
<keyword evidence="1" id="KW-0804">Transcription</keyword>
<sequence>MAKEFFKFSSGWYLLYCRPKQEKQIANRLSYRSVETFVPEIKKRDKGNRRSRSSIMFPSYVFVHLSDMSDYYEAQDTTSVVGYVKFNNIPVAVDEETISSLKTIISVNASCVITTEKFNTGAQYEISGGLLSGLKCEIIRHMGSHKGLVRVLLLDRNILIDIPSSDLLQYSSNL</sequence>
<evidence type="ECO:0000313" key="3">
    <source>
        <dbReference type="EMBL" id="SDH70191.1"/>
    </source>
</evidence>
<dbReference type="InterPro" id="IPR036735">
    <property type="entry name" value="NGN_dom_sf"/>
</dbReference>
<keyword evidence="4" id="KW-1185">Reference proteome</keyword>
<dbReference type="InterPro" id="IPR006645">
    <property type="entry name" value="NGN-like_dom"/>
</dbReference>
<dbReference type="STRING" id="405671.SAMN05421827_1407"/>
<feature type="domain" description="NusG-like N-terminal" evidence="2">
    <location>
        <begin position="9"/>
        <end position="105"/>
    </location>
</feature>
<dbReference type="RefSeq" id="WP_090505113.1">
    <property type="nucleotide sequence ID" value="NZ_FNCH01000040.1"/>
</dbReference>
<proteinExistence type="predicted"/>
<dbReference type="EMBL" id="FNCH01000040">
    <property type="protein sequence ID" value="SDH70191.1"/>
    <property type="molecule type" value="Genomic_DNA"/>
</dbReference>
<dbReference type="Proteomes" id="UP000199643">
    <property type="component" value="Unassembled WGS sequence"/>
</dbReference>
<dbReference type="SMART" id="SM00738">
    <property type="entry name" value="NGN"/>
    <property type="match status" value="1"/>
</dbReference>
<dbReference type="Pfam" id="PF02357">
    <property type="entry name" value="NusG"/>
    <property type="match status" value="1"/>
</dbReference>